<dbReference type="RefSeq" id="WP_207041361.1">
    <property type="nucleotide sequence ID" value="NZ_JAFLNC010000001.1"/>
</dbReference>
<dbReference type="InterPro" id="IPR001647">
    <property type="entry name" value="HTH_TetR"/>
</dbReference>
<feature type="DNA-binding region" description="H-T-H motif" evidence="4">
    <location>
        <begin position="39"/>
        <end position="58"/>
    </location>
</feature>
<dbReference type="PANTHER" id="PTHR30055:SF234">
    <property type="entry name" value="HTH-TYPE TRANSCRIPTIONAL REGULATOR BETI"/>
    <property type="match status" value="1"/>
</dbReference>
<protein>
    <submittedName>
        <fullName evidence="6">TetR/AcrR family transcriptional regulator</fullName>
    </submittedName>
</protein>
<evidence type="ECO:0000256" key="3">
    <source>
        <dbReference type="ARBA" id="ARBA00023163"/>
    </source>
</evidence>
<keyword evidence="2 4" id="KW-0238">DNA-binding</keyword>
<keyword evidence="7" id="KW-1185">Reference proteome</keyword>
<dbReference type="InterPro" id="IPR009057">
    <property type="entry name" value="Homeodomain-like_sf"/>
</dbReference>
<name>A0ABS3F1B3_9PROT</name>
<dbReference type="PRINTS" id="PR00455">
    <property type="entry name" value="HTHTETR"/>
</dbReference>
<dbReference type="SUPFAM" id="SSF46689">
    <property type="entry name" value="Homeodomain-like"/>
    <property type="match status" value="1"/>
</dbReference>
<evidence type="ECO:0000259" key="5">
    <source>
        <dbReference type="PROSITE" id="PS50977"/>
    </source>
</evidence>
<evidence type="ECO:0000256" key="2">
    <source>
        <dbReference type="ARBA" id="ARBA00023125"/>
    </source>
</evidence>
<dbReference type="PANTHER" id="PTHR30055">
    <property type="entry name" value="HTH-TYPE TRANSCRIPTIONAL REGULATOR RUTR"/>
    <property type="match status" value="1"/>
</dbReference>
<evidence type="ECO:0000313" key="7">
    <source>
        <dbReference type="Proteomes" id="UP000664761"/>
    </source>
</evidence>
<reference evidence="6 7" key="1">
    <citation type="submission" date="2021-03" db="EMBL/GenBank/DDBJ databases">
        <title>Sneathiella sp. CAU 1612 isolated from Kang Won-do.</title>
        <authorList>
            <person name="Kim W."/>
        </authorList>
    </citation>
    <scope>NUCLEOTIDE SEQUENCE [LARGE SCALE GENOMIC DNA]</scope>
    <source>
        <strain evidence="6 7">CAU 1612</strain>
    </source>
</reference>
<evidence type="ECO:0000256" key="4">
    <source>
        <dbReference type="PROSITE-ProRule" id="PRU00335"/>
    </source>
</evidence>
<comment type="caution">
    <text evidence="6">The sequence shown here is derived from an EMBL/GenBank/DDBJ whole genome shotgun (WGS) entry which is preliminary data.</text>
</comment>
<dbReference type="Proteomes" id="UP000664761">
    <property type="component" value="Unassembled WGS sequence"/>
</dbReference>
<dbReference type="Gene3D" id="1.10.357.10">
    <property type="entry name" value="Tetracycline Repressor, domain 2"/>
    <property type="match status" value="1"/>
</dbReference>
<organism evidence="6 7">
    <name type="scientific">Sneathiella sedimenti</name>
    <dbReference type="NCBI Taxonomy" id="2816034"/>
    <lineage>
        <taxon>Bacteria</taxon>
        <taxon>Pseudomonadati</taxon>
        <taxon>Pseudomonadota</taxon>
        <taxon>Alphaproteobacteria</taxon>
        <taxon>Sneathiellales</taxon>
        <taxon>Sneathiellaceae</taxon>
        <taxon>Sneathiella</taxon>
    </lineage>
</organism>
<evidence type="ECO:0000256" key="1">
    <source>
        <dbReference type="ARBA" id="ARBA00023015"/>
    </source>
</evidence>
<evidence type="ECO:0000313" key="6">
    <source>
        <dbReference type="EMBL" id="MBO0332302.1"/>
    </source>
</evidence>
<keyword evidence="1" id="KW-0805">Transcription regulation</keyword>
<dbReference type="PROSITE" id="PS50977">
    <property type="entry name" value="HTH_TETR_2"/>
    <property type="match status" value="1"/>
</dbReference>
<feature type="domain" description="HTH tetR-type" evidence="5">
    <location>
        <begin position="16"/>
        <end position="76"/>
    </location>
</feature>
<sequence>MTDSHNKKVRANSLAKFKRQHILAAARRIFDAHGTDGLNMRTIAKEAGYSLGAAYSYFHTKEEIQVELLAGILGDLTRHLRTGLQQETGRGNPGVRTFSAIASYFRERTEERRLLLQSLPALEEKNVDIPAAARKELNSRLLTLMGLLANGLHQHTPASAAQAQEETTDFVAYLLGMMMLESGSRLQLLNEHGQEMVDRYSKRMLLRVTQQE</sequence>
<dbReference type="EMBL" id="JAFLNC010000001">
    <property type="protein sequence ID" value="MBO0332302.1"/>
    <property type="molecule type" value="Genomic_DNA"/>
</dbReference>
<proteinExistence type="predicted"/>
<dbReference type="Pfam" id="PF00440">
    <property type="entry name" value="TetR_N"/>
    <property type="match status" value="1"/>
</dbReference>
<dbReference type="InterPro" id="IPR050109">
    <property type="entry name" value="HTH-type_TetR-like_transc_reg"/>
</dbReference>
<accession>A0ABS3F1B3</accession>
<gene>
    <name evidence="6" type="ORF">J0X12_01660</name>
</gene>
<keyword evidence="3" id="KW-0804">Transcription</keyword>